<gene>
    <name evidence="1" type="ORF">H8792_006605</name>
</gene>
<keyword evidence="2" id="KW-1185">Reference proteome</keyword>
<protein>
    <submittedName>
        <fullName evidence="1">Uncharacterized protein</fullName>
    </submittedName>
</protein>
<evidence type="ECO:0000313" key="1">
    <source>
        <dbReference type="EMBL" id="MBF6058011.1"/>
    </source>
</evidence>
<dbReference type="Proteomes" id="UP001193680">
    <property type="component" value="Unassembled WGS sequence"/>
</dbReference>
<comment type="caution">
    <text evidence="1">The sequence shown here is derived from an EMBL/GenBank/DDBJ whole genome shotgun (WGS) entry which is preliminary data.</text>
</comment>
<evidence type="ECO:0000313" key="2">
    <source>
        <dbReference type="Proteomes" id="UP001193680"/>
    </source>
</evidence>
<dbReference type="EMBL" id="JACBGI020000010">
    <property type="protein sequence ID" value="MBF6058011.1"/>
    <property type="molecule type" value="Genomic_DNA"/>
</dbReference>
<proteinExistence type="predicted"/>
<sequence length="178" mass="20180">MPWKEPDSGEDGPPDLLELVSSIKRKVKESFRSKGRPTDVEESKELIAEGTHDCAADKRSYFVELYIKCRSCNKTIKKITITKPYKVAALLTVVSYGASQFIEYVVTDNRYPLGVEYAVLDSCVNSYGSVIPYGSYRSKKKICLCALEETMNEISYIRYKVDEDGFLEALRDNAKECK</sequence>
<name>A0ABS0BYU3_9GAMM</name>
<reference evidence="1 2" key="1">
    <citation type="submission" date="2020-11" db="EMBL/GenBank/DDBJ databases">
        <title>Sulfur oxidizing isolate from Hospital Hole Sinkhole.</title>
        <authorList>
            <person name="Scott K.M."/>
        </authorList>
    </citation>
    <scope>NUCLEOTIDE SEQUENCE [LARGE SCALE GENOMIC DNA]</scope>
    <source>
        <strain evidence="1 2">HH1</strain>
    </source>
</reference>
<accession>A0ABS0BYU3</accession>
<organism evidence="1 2">
    <name type="scientific">Thiomicrorhabdus heinhorstiae</name>
    <dbReference type="NCBI Taxonomy" id="2748010"/>
    <lineage>
        <taxon>Bacteria</taxon>
        <taxon>Pseudomonadati</taxon>
        <taxon>Pseudomonadota</taxon>
        <taxon>Gammaproteobacteria</taxon>
        <taxon>Thiotrichales</taxon>
        <taxon>Piscirickettsiaceae</taxon>
        <taxon>Thiomicrorhabdus</taxon>
    </lineage>
</organism>
<dbReference type="RefSeq" id="WP_185978156.1">
    <property type="nucleotide sequence ID" value="NZ_JACBGI020000010.1"/>
</dbReference>